<dbReference type="EMBL" id="GBXM01059135">
    <property type="protein sequence ID" value="JAH49442.1"/>
    <property type="molecule type" value="Transcribed_RNA"/>
</dbReference>
<reference evidence="2" key="1">
    <citation type="submission" date="2014-11" db="EMBL/GenBank/DDBJ databases">
        <authorList>
            <person name="Amaro Gonzalez C."/>
        </authorList>
    </citation>
    <scope>NUCLEOTIDE SEQUENCE</scope>
</reference>
<feature type="region of interest" description="Disordered" evidence="1">
    <location>
        <begin position="1"/>
        <end position="25"/>
    </location>
</feature>
<reference evidence="2" key="2">
    <citation type="journal article" date="2015" name="Fish Shellfish Immunol.">
        <title>Early steps in the European eel (Anguilla anguilla)-Vibrio vulnificus interaction in the gills: Role of the RtxA13 toxin.</title>
        <authorList>
            <person name="Callol A."/>
            <person name="Pajuelo D."/>
            <person name="Ebbesson L."/>
            <person name="Teles M."/>
            <person name="MacKenzie S."/>
            <person name="Amaro C."/>
        </authorList>
    </citation>
    <scope>NUCLEOTIDE SEQUENCE</scope>
</reference>
<evidence type="ECO:0000313" key="2">
    <source>
        <dbReference type="EMBL" id="JAH49442.1"/>
    </source>
</evidence>
<sequence>MSWAVTLTCTSTARQSLPSSEKAKL</sequence>
<name>A0A0E9T7Q4_ANGAN</name>
<evidence type="ECO:0000256" key="1">
    <source>
        <dbReference type="SAM" id="MobiDB-lite"/>
    </source>
</evidence>
<feature type="compositionally biased region" description="Polar residues" evidence="1">
    <location>
        <begin position="1"/>
        <end position="19"/>
    </location>
</feature>
<proteinExistence type="predicted"/>
<accession>A0A0E9T7Q4</accession>
<protein>
    <submittedName>
        <fullName evidence="2">Uncharacterized protein</fullName>
    </submittedName>
</protein>
<dbReference type="AlphaFoldDB" id="A0A0E9T7Q4"/>
<organism evidence="2">
    <name type="scientific">Anguilla anguilla</name>
    <name type="common">European freshwater eel</name>
    <name type="synonym">Muraena anguilla</name>
    <dbReference type="NCBI Taxonomy" id="7936"/>
    <lineage>
        <taxon>Eukaryota</taxon>
        <taxon>Metazoa</taxon>
        <taxon>Chordata</taxon>
        <taxon>Craniata</taxon>
        <taxon>Vertebrata</taxon>
        <taxon>Euteleostomi</taxon>
        <taxon>Actinopterygii</taxon>
        <taxon>Neopterygii</taxon>
        <taxon>Teleostei</taxon>
        <taxon>Anguilliformes</taxon>
        <taxon>Anguillidae</taxon>
        <taxon>Anguilla</taxon>
    </lineage>
</organism>